<feature type="compositionally biased region" description="Low complexity" evidence="1">
    <location>
        <begin position="112"/>
        <end position="127"/>
    </location>
</feature>
<accession>A0A7S2X8T6</accession>
<protein>
    <submittedName>
        <fullName evidence="2">Uncharacterized protein</fullName>
    </submittedName>
</protein>
<proteinExistence type="predicted"/>
<feature type="region of interest" description="Disordered" evidence="1">
    <location>
        <begin position="15"/>
        <end position="55"/>
    </location>
</feature>
<evidence type="ECO:0000313" key="2">
    <source>
        <dbReference type="EMBL" id="CAD9753530.1"/>
    </source>
</evidence>
<dbReference type="EMBL" id="HBHP01007640">
    <property type="protein sequence ID" value="CAD9753530.1"/>
    <property type="molecule type" value="Transcribed_RNA"/>
</dbReference>
<gene>
    <name evidence="2" type="ORF">LSP00402_LOCUS4736</name>
</gene>
<reference evidence="2" key="1">
    <citation type="submission" date="2021-01" db="EMBL/GenBank/DDBJ databases">
        <authorList>
            <person name="Corre E."/>
            <person name="Pelletier E."/>
            <person name="Niang G."/>
            <person name="Scheremetjew M."/>
            <person name="Finn R."/>
            <person name="Kale V."/>
            <person name="Holt S."/>
            <person name="Cochrane G."/>
            <person name="Meng A."/>
            <person name="Brown T."/>
            <person name="Cohen L."/>
        </authorList>
    </citation>
    <scope>NUCLEOTIDE SEQUENCE</scope>
    <source>
        <strain evidence="2">CCMP622</strain>
    </source>
</reference>
<feature type="compositionally biased region" description="Basic and acidic residues" evidence="1">
    <location>
        <begin position="38"/>
        <end position="55"/>
    </location>
</feature>
<organism evidence="2">
    <name type="scientific">Lotharella oceanica</name>
    <dbReference type="NCBI Taxonomy" id="641309"/>
    <lineage>
        <taxon>Eukaryota</taxon>
        <taxon>Sar</taxon>
        <taxon>Rhizaria</taxon>
        <taxon>Cercozoa</taxon>
        <taxon>Chlorarachniophyceae</taxon>
        <taxon>Lotharella</taxon>
    </lineage>
</organism>
<sequence>MADCTQLERREGNVTAELRCKPGRRRTANPVTKVLVTRPHEDERSGLLTQEKREPALAYRSYESAGNIHESQPQPERDMTHIRSCPTVIRQRDSTPLDSLDLSRSPHGTPDSSSNSQTRLSRTSSSSFRFTVVDPNSRTGVRTAEDSEELHSAPKEKTILFMLKTHQLDTAEGHKPLQRRLGQDQSLVALMCCCFQWSKVVTGF</sequence>
<feature type="region of interest" description="Disordered" evidence="1">
    <location>
        <begin position="89"/>
        <end position="127"/>
    </location>
</feature>
<evidence type="ECO:0000256" key="1">
    <source>
        <dbReference type="SAM" id="MobiDB-lite"/>
    </source>
</evidence>
<dbReference type="AlphaFoldDB" id="A0A7S2X8T6"/>
<name>A0A7S2X8T6_9EUKA</name>